<dbReference type="Proteomes" id="UP001054889">
    <property type="component" value="Unassembled WGS sequence"/>
</dbReference>
<dbReference type="InterPro" id="IPR036163">
    <property type="entry name" value="HMA_dom_sf"/>
</dbReference>
<dbReference type="PROSITE" id="PS01047">
    <property type="entry name" value="HMA_1"/>
    <property type="match status" value="1"/>
</dbReference>
<feature type="domain" description="HMA" evidence="3">
    <location>
        <begin position="131"/>
        <end position="198"/>
    </location>
</feature>
<dbReference type="GO" id="GO:0003676">
    <property type="term" value="F:nucleic acid binding"/>
    <property type="evidence" value="ECO:0007669"/>
    <property type="project" value="InterPro"/>
</dbReference>
<gene>
    <name evidence="4" type="primary">gb21713</name>
    <name evidence="4" type="ORF">PR202_gb21713</name>
</gene>
<dbReference type="GO" id="GO:0046872">
    <property type="term" value="F:metal ion binding"/>
    <property type="evidence" value="ECO:0007669"/>
    <property type="project" value="UniProtKB-KW"/>
</dbReference>
<dbReference type="SUPFAM" id="SSF54928">
    <property type="entry name" value="RNA-binding domain, RBD"/>
    <property type="match status" value="1"/>
</dbReference>
<proteinExistence type="predicted"/>
<dbReference type="InterPro" id="IPR017969">
    <property type="entry name" value="Heavy-metal-associated_CS"/>
</dbReference>
<keyword evidence="1" id="KW-0479">Metal-binding</keyword>
<dbReference type="Pfam" id="PF00403">
    <property type="entry name" value="HMA"/>
    <property type="match status" value="1"/>
</dbReference>
<evidence type="ECO:0000313" key="5">
    <source>
        <dbReference type="Proteomes" id="UP001054889"/>
    </source>
</evidence>
<dbReference type="EMBL" id="BQKI01000084">
    <property type="protein sequence ID" value="GJN33146.1"/>
    <property type="molecule type" value="Genomic_DNA"/>
</dbReference>
<keyword evidence="5" id="KW-1185">Reference proteome</keyword>
<evidence type="ECO:0000256" key="1">
    <source>
        <dbReference type="ARBA" id="ARBA00022723"/>
    </source>
</evidence>
<dbReference type="PROSITE" id="PS50846">
    <property type="entry name" value="HMA_2"/>
    <property type="match status" value="1"/>
</dbReference>
<protein>
    <recommendedName>
        <fullName evidence="3">HMA domain-containing protein</fullName>
    </recommendedName>
</protein>
<dbReference type="AlphaFoldDB" id="A0AAV5FDW4"/>
<evidence type="ECO:0000259" key="3">
    <source>
        <dbReference type="PROSITE" id="PS50846"/>
    </source>
</evidence>
<reference evidence="4" key="2">
    <citation type="submission" date="2021-12" db="EMBL/GenBank/DDBJ databases">
        <title>Resequencing data analysis of finger millet.</title>
        <authorList>
            <person name="Hatakeyama M."/>
            <person name="Aluri S."/>
            <person name="Balachadran M.T."/>
            <person name="Sivarajan S.R."/>
            <person name="Poveda L."/>
            <person name="Shimizu-Inatsugi R."/>
            <person name="Schlapbach R."/>
            <person name="Sreeman S.M."/>
            <person name="Shimizu K.K."/>
        </authorList>
    </citation>
    <scope>NUCLEOTIDE SEQUENCE</scope>
</reference>
<evidence type="ECO:0000256" key="2">
    <source>
        <dbReference type="SAM" id="MobiDB-lite"/>
    </source>
</evidence>
<organism evidence="4 5">
    <name type="scientific">Eleusine coracana subsp. coracana</name>
    <dbReference type="NCBI Taxonomy" id="191504"/>
    <lineage>
        <taxon>Eukaryota</taxon>
        <taxon>Viridiplantae</taxon>
        <taxon>Streptophyta</taxon>
        <taxon>Embryophyta</taxon>
        <taxon>Tracheophyta</taxon>
        <taxon>Spermatophyta</taxon>
        <taxon>Magnoliopsida</taxon>
        <taxon>Liliopsida</taxon>
        <taxon>Poales</taxon>
        <taxon>Poaceae</taxon>
        <taxon>PACMAD clade</taxon>
        <taxon>Chloridoideae</taxon>
        <taxon>Cynodonteae</taxon>
        <taxon>Eleusininae</taxon>
        <taxon>Eleusine</taxon>
    </lineage>
</organism>
<accession>A0AAV5FDW4</accession>
<reference evidence="4" key="1">
    <citation type="journal article" date="2018" name="DNA Res.">
        <title>Multiple hybrid de novo genome assembly of finger millet, an orphan allotetraploid crop.</title>
        <authorList>
            <person name="Hatakeyama M."/>
            <person name="Aluri S."/>
            <person name="Balachadran M.T."/>
            <person name="Sivarajan S.R."/>
            <person name="Patrignani A."/>
            <person name="Gruter S."/>
            <person name="Poveda L."/>
            <person name="Shimizu-Inatsugi R."/>
            <person name="Baeten J."/>
            <person name="Francoijs K.J."/>
            <person name="Nataraja K.N."/>
            <person name="Reddy Y.A.N."/>
            <person name="Phadnis S."/>
            <person name="Ravikumar R.L."/>
            <person name="Schlapbach R."/>
            <person name="Sreeman S.M."/>
            <person name="Shimizu K.K."/>
        </authorList>
    </citation>
    <scope>NUCLEOTIDE SEQUENCE</scope>
</reference>
<name>A0AAV5FDW4_ELECO</name>
<dbReference type="InterPro" id="IPR035979">
    <property type="entry name" value="RBD_domain_sf"/>
</dbReference>
<dbReference type="InterPro" id="IPR006121">
    <property type="entry name" value="HMA_dom"/>
</dbReference>
<dbReference type="CDD" id="cd00371">
    <property type="entry name" value="HMA"/>
    <property type="match status" value="1"/>
</dbReference>
<comment type="caution">
    <text evidence="4">The sequence shown here is derived from an EMBL/GenBank/DDBJ whole genome shotgun (WGS) entry which is preliminary data.</text>
</comment>
<evidence type="ECO:0000313" key="4">
    <source>
        <dbReference type="EMBL" id="GJN33146.1"/>
    </source>
</evidence>
<feature type="region of interest" description="Disordered" evidence="2">
    <location>
        <begin position="1"/>
        <end position="24"/>
    </location>
</feature>
<dbReference type="Gene3D" id="3.30.70.100">
    <property type="match status" value="1"/>
</dbReference>
<dbReference type="SUPFAM" id="SSF55008">
    <property type="entry name" value="HMA, heavy metal-associated domain"/>
    <property type="match status" value="1"/>
</dbReference>
<sequence length="228" mass="24470">MTLIQLTTDKQDQRNSRRGRSSTLSEELAVESDKLLFLFGEIEEKSNGGLERAMESTALTARLPIPLSRSSSKPLSPSPFTGARRLALVPLSSCSCRAVLLSRGGREYAGVGSSIFAAAAASGDAADAGSEAIMLSVQGMMCDGCAASVKRILESQPEVTSATVDFKQANAIVWTTAEAKASEDWQKQCGEKLAKHLGTCTTADDLFPLFDKYGEVVDIYIPRDRRLV</sequence>